<name>A0ABM8YQ52_9BACI</name>
<comment type="caution">
    <text evidence="1">The sequence shown here is derived from an EMBL/GenBank/DDBJ whole genome shotgun (WGS) entry which is preliminary data.</text>
</comment>
<dbReference type="Proteomes" id="UP000789833">
    <property type="component" value="Unassembled WGS sequence"/>
</dbReference>
<evidence type="ECO:0000313" key="1">
    <source>
        <dbReference type="EMBL" id="CAG9622131.1"/>
    </source>
</evidence>
<protein>
    <recommendedName>
        <fullName evidence="3">Lipoprotein</fullName>
    </recommendedName>
</protein>
<proteinExistence type="predicted"/>
<sequence>MFLGRAIISFIFVSLFLLTGCSVSLEDASENAKGTFDEVLKSEKKEVNAEASTFHYYLPPQFEVDTEDDNNIIFAYKDEPYILFVNLFEEQDSKVLYDSIKSSYPQTHLDHTLLEDGRLGYLLIAPVSGEEEGMHEVTVGIGGVRMTTVTETSNIENSTKNMMEIVSSVTIK</sequence>
<evidence type="ECO:0008006" key="3">
    <source>
        <dbReference type="Google" id="ProtNLM"/>
    </source>
</evidence>
<reference evidence="1 2" key="1">
    <citation type="submission" date="2021-10" db="EMBL/GenBank/DDBJ databases">
        <authorList>
            <person name="Criscuolo A."/>
        </authorList>
    </citation>
    <scope>NUCLEOTIDE SEQUENCE [LARGE SCALE GENOMIC DNA]</scope>
    <source>
        <strain evidence="2">CIP 111883</strain>
    </source>
</reference>
<gene>
    <name evidence="1" type="ORF">BACCIP111883_02922</name>
</gene>
<dbReference type="PROSITE" id="PS51257">
    <property type="entry name" value="PROKAR_LIPOPROTEIN"/>
    <property type="match status" value="1"/>
</dbReference>
<dbReference type="RefSeq" id="WP_230502333.1">
    <property type="nucleotide sequence ID" value="NZ_CAKJTJ010000017.1"/>
</dbReference>
<organism evidence="1 2">
    <name type="scientific">Sutcliffiella rhizosphaerae</name>
    <dbReference type="NCBI Taxonomy" id="2880967"/>
    <lineage>
        <taxon>Bacteria</taxon>
        <taxon>Bacillati</taxon>
        <taxon>Bacillota</taxon>
        <taxon>Bacilli</taxon>
        <taxon>Bacillales</taxon>
        <taxon>Bacillaceae</taxon>
        <taxon>Sutcliffiella</taxon>
    </lineage>
</organism>
<keyword evidence="2" id="KW-1185">Reference proteome</keyword>
<evidence type="ECO:0000313" key="2">
    <source>
        <dbReference type="Proteomes" id="UP000789833"/>
    </source>
</evidence>
<dbReference type="EMBL" id="CAKJTJ010000017">
    <property type="protein sequence ID" value="CAG9622131.1"/>
    <property type="molecule type" value="Genomic_DNA"/>
</dbReference>
<accession>A0ABM8YQ52</accession>